<dbReference type="InterPro" id="IPR050949">
    <property type="entry name" value="GPCR_Fz/Smo-like"/>
</dbReference>
<feature type="transmembrane region" description="Helical" evidence="8">
    <location>
        <begin position="308"/>
        <end position="332"/>
    </location>
</feature>
<evidence type="ECO:0000256" key="8">
    <source>
        <dbReference type="SAM" id="Phobius"/>
    </source>
</evidence>
<evidence type="ECO:0000313" key="13">
    <source>
        <dbReference type="Proteomes" id="UP000684084"/>
    </source>
</evidence>
<feature type="transmembrane region" description="Helical" evidence="8">
    <location>
        <begin position="240"/>
        <end position="259"/>
    </location>
</feature>
<dbReference type="PANTHER" id="PTHR31787">
    <property type="entry name" value="G-PROTEIN-COUPLED RECEPTOR GPCR FAMILY PROTEIN"/>
    <property type="match status" value="1"/>
</dbReference>
<dbReference type="GO" id="GO:0007166">
    <property type="term" value="P:cell surface receptor signaling pathway"/>
    <property type="evidence" value="ECO:0007669"/>
    <property type="project" value="InterPro"/>
</dbReference>
<feature type="transmembrane region" description="Helical" evidence="8">
    <location>
        <begin position="511"/>
        <end position="533"/>
    </location>
</feature>
<dbReference type="PROSITE" id="PS50038">
    <property type="entry name" value="FZ"/>
    <property type="match status" value="1"/>
</dbReference>
<gene>
    <name evidence="12" type="ORF">CHRIB12_LOCUS11899</name>
</gene>
<keyword evidence="4 8" id="KW-1133">Transmembrane helix</keyword>
<evidence type="ECO:0000256" key="3">
    <source>
        <dbReference type="ARBA" id="ARBA00022692"/>
    </source>
</evidence>
<evidence type="ECO:0000256" key="6">
    <source>
        <dbReference type="ARBA" id="ARBA00023157"/>
    </source>
</evidence>
<dbReference type="EMBL" id="CAGKOT010000025">
    <property type="protein sequence ID" value="CAB5368694.1"/>
    <property type="molecule type" value="Genomic_DNA"/>
</dbReference>
<dbReference type="Pfam" id="PF01534">
    <property type="entry name" value="Frizzled"/>
    <property type="match status" value="1"/>
</dbReference>
<feature type="transmembrane region" description="Helical" evidence="8">
    <location>
        <begin position="450"/>
        <end position="469"/>
    </location>
</feature>
<organism evidence="12 13">
    <name type="scientific">Rhizophagus irregularis</name>
    <dbReference type="NCBI Taxonomy" id="588596"/>
    <lineage>
        <taxon>Eukaryota</taxon>
        <taxon>Fungi</taxon>
        <taxon>Fungi incertae sedis</taxon>
        <taxon>Mucoromycota</taxon>
        <taxon>Glomeromycotina</taxon>
        <taxon>Glomeromycetes</taxon>
        <taxon>Glomerales</taxon>
        <taxon>Glomeraceae</taxon>
        <taxon>Rhizophagus</taxon>
    </lineage>
</organism>
<dbReference type="OrthoDB" id="26203at2759"/>
<feature type="domain" description="FZ" evidence="10">
    <location>
        <begin position="19"/>
        <end position="127"/>
    </location>
</feature>
<name>A0A916E8C7_9GLOM</name>
<dbReference type="GO" id="GO:0004888">
    <property type="term" value="F:transmembrane signaling receptor activity"/>
    <property type="evidence" value="ECO:0007669"/>
    <property type="project" value="InterPro"/>
</dbReference>
<feature type="transmembrane region" description="Helical" evidence="8">
    <location>
        <begin position="395"/>
        <end position="419"/>
    </location>
</feature>
<dbReference type="InterPro" id="IPR020067">
    <property type="entry name" value="Frizzled_dom"/>
</dbReference>
<keyword evidence="3 8" id="KW-0812">Transmembrane</keyword>
<evidence type="ECO:0000256" key="1">
    <source>
        <dbReference type="ARBA" id="ARBA00004141"/>
    </source>
</evidence>
<dbReference type="PROSITE" id="PS50261">
    <property type="entry name" value="G_PROTEIN_RECEP_F2_4"/>
    <property type="match status" value="1"/>
</dbReference>
<evidence type="ECO:0000259" key="10">
    <source>
        <dbReference type="PROSITE" id="PS50038"/>
    </source>
</evidence>
<evidence type="ECO:0000313" key="12">
    <source>
        <dbReference type="EMBL" id="CAB5368694.1"/>
    </source>
</evidence>
<dbReference type="InterPro" id="IPR017981">
    <property type="entry name" value="GPCR_2-like_7TM"/>
</dbReference>
<protein>
    <recommendedName>
        <fullName evidence="14">G-protein coupled receptors family 2 profile 2 domain-containing protein</fullName>
    </recommendedName>
</protein>
<evidence type="ECO:0000256" key="4">
    <source>
        <dbReference type="ARBA" id="ARBA00022989"/>
    </source>
</evidence>
<comment type="subcellular location">
    <subcellularLocation>
        <location evidence="1">Membrane</location>
        <topology evidence="1">Multi-pass membrane protein</topology>
    </subcellularLocation>
</comment>
<dbReference type="PANTHER" id="PTHR31787:SF3">
    <property type="entry name" value="FRIZZLED AND SMOOTHENED-LIKE PROTEIN H"/>
    <property type="match status" value="1"/>
</dbReference>
<feature type="transmembrane region" description="Helical" evidence="8">
    <location>
        <begin position="353"/>
        <end position="371"/>
    </location>
</feature>
<sequence>MRLFWCPNVLLLFCMLFGVHGQKCGRYYQNGGICVNYKSNEDYVFYAKGQNILSVESSFGSLAIAQGLSTLKDDDLILNNCVQAFSSFVCATAFPSCKRMEELSAPNLEVEIIPPCKSTCTNVIESCVTNSKNASAETQEIIKEYILSHIFFPRDCNGNITTSPPLNYEYPTEGCNSSSQLSNRPKCFKPLIEDHKWVETNKSEITSKEFCRNGCCVPCPQPYALYPPNQMKKGFIATQILRILSVIGSGIILFSYVVLPGYRTHPNILILFASLSIFLYSSNVFFSIMDPERVQCATEIIPSTQANNPFFCGLQGALLIFSSLATAIWVGFIILNLHVQTVWNSNIMDDKRVYLHIIGWGIPAILTIIALKTNSINYQFATLCFVKVEASNAMFFYPLVVIVVAIFFIHMITFCYIYWISRKEGKKSNTSFSGSIIRILQPIKIQWRELLLSVLLFVTVIIYWLFYHIELNSVVKVIRNIHDGDWITCIQSGKGQSFCANIVASKFMPHYTLLLVAEIFVSLTGVNLFLTLFNEILWLELNNWITETFRDKEIY</sequence>
<dbReference type="Proteomes" id="UP000684084">
    <property type="component" value="Unassembled WGS sequence"/>
</dbReference>
<evidence type="ECO:0000256" key="7">
    <source>
        <dbReference type="ARBA" id="ARBA00023170"/>
    </source>
</evidence>
<feature type="chain" id="PRO_5036835617" description="G-protein coupled receptors family 2 profile 2 domain-containing protein" evidence="9">
    <location>
        <begin position="22"/>
        <end position="555"/>
    </location>
</feature>
<evidence type="ECO:0000256" key="5">
    <source>
        <dbReference type="ARBA" id="ARBA00023136"/>
    </source>
</evidence>
<accession>A0A916E8C7</accession>
<keyword evidence="7" id="KW-0675">Receptor</keyword>
<evidence type="ECO:0000256" key="2">
    <source>
        <dbReference type="ARBA" id="ARBA00008077"/>
    </source>
</evidence>
<evidence type="ECO:0008006" key="14">
    <source>
        <dbReference type="Google" id="ProtNLM"/>
    </source>
</evidence>
<dbReference type="InterPro" id="IPR000539">
    <property type="entry name" value="Frizzled/Smoothened_7TM"/>
</dbReference>
<comment type="caution">
    <text evidence="12">The sequence shown here is derived from an EMBL/GenBank/DDBJ whole genome shotgun (WGS) entry which is preliminary data.</text>
</comment>
<dbReference type="AlphaFoldDB" id="A0A916E8C7"/>
<evidence type="ECO:0000256" key="9">
    <source>
        <dbReference type="SAM" id="SignalP"/>
    </source>
</evidence>
<keyword evidence="9" id="KW-0732">Signal</keyword>
<comment type="similarity">
    <text evidence="2">Belongs to the G-protein coupled receptor Fz/Smo family.</text>
</comment>
<keyword evidence="5 8" id="KW-0472">Membrane</keyword>
<evidence type="ECO:0000259" key="11">
    <source>
        <dbReference type="PROSITE" id="PS50261"/>
    </source>
</evidence>
<keyword evidence="6" id="KW-1015">Disulfide bond</keyword>
<feature type="transmembrane region" description="Helical" evidence="8">
    <location>
        <begin position="268"/>
        <end position="288"/>
    </location>
</feature>
<reference evidence="12" key="1">
    <citation type="submission" date="2020-05" db="EMBL/GenBank/DDBJ databases">
        <authorList>
            <person name="Rincon C."/>
            <person name="Sanders R I."/>
            <person name="Robbins C."/>
            <person name="Chaturvedi A."/>
        </authorList>
    </citation>
    <scope>NUCLEOTIDE SEQUENCE</scope>
    <source>
        <strain evidence="12">CHB12</strain>
    </source>
</reference>
<feature type="signal peptide" evidence="9">
    <location>
        <begin position="1"/>
        <end position="21"/>
    </location>
</feature>
<feature type="domain" description="G-protein coupled receptors family 2 profile 2" evidence="11">
    <location>
        <begin position="234"/>
        <end position="495"/>
    </location>
</feature>
<proteinExistence type="inferred from homology"/>
<dbReference type="VEuPathDB" id="FungiDB:RhiirFUN_009769"/>
<dbReference type="GO" id="GO:0016020">
    <property type="term" value="C:membrane"/>
    <property type="evidence" value="ECO:0007669"/>
    <property type="project" value="UniProtKB-SubCell"/>
</dbReference>